<dbReference type="AlphaFoldDB" id="X1ADM3"/>
<evidence type="ECO:0000313" key="1">
    <source>
        <dbReference type="EMBL" id="GAG70773.1"/>
    </source>
</evidence>
<proteinExistence type="predicted"/>
<sequence>AAYRLASDFGNSTIAEKILKAISLGIKFQLQTQFKSEDVKDLPNPQQAIGGFHSSLTDYNVRIDYVQHNISSILGYYYIINE</sequence>
<feature type="non-terminal residue" evidence="1">
    <location>
        <position position="1"/>
    </location>
</feature>
<gene>
    <name evidence="1" type="ORF">S01H4_18569</name>
</gene>
<reference evidence="1" key="1">
    <citation type="journal article" date="2014" name="Front. Microbiol.">
        <title>High frequency of phylogenetically diverse reductive dehalogenase-homologous genes in deep subseafloor sedimentary metagenomes.</title>
        <authorList>
            <person name="Kawai M."/>
            <person name="Futagami T."/>
            <person name="Toyoda A."/>
            <person name="Takaki Y."/>
            <person name="Nishi S."/>
            <person name="Hori S."/>
            <person name="Arai W."/>
            <person name="Tsubouchi T."/>
            <person name="Morono Y."/>
            <person name="Uchiyama I."/>
            <person name="Ito T."/>
            <person name="Fujiyama A."/>
            <person name="Inagaki F."/>
            <person name="Takami H."/>
        </authorList>
    </citation>
    <scope>NUCLEOTIDE SEQUENCE</scope>
    <source>
        <strain evidence="1">Expedition CK06-06</strain>
    </source>
</reference>
<name>X1ADM3_9ZZZZ</name>
<organism evidence="1">
    <name type="scientific">marine sediment metagenome</name>
    <dbReference type="NCBI Taxonomy" id="412755"/>
    <lineage>
        <taxon>unclassified sequences</taxon>
        <taxon>metagenomes</taxon>
        <taxon>ecological metagenomes</taxon>
    </lineage>
</organism>
<protein>
    <submittedName>
        <fullName evidence="1">Uncharacterized protein</fullName>
    </submittedName>
</protein>
<comment type="caution">
    <text evidence="1">The sequence shown here is derived from an EMBL/GenBank/DDBJ whole genome shotgun (WGS) entry which is preliminary data.</text>
</comment>
<accession>X1ADM3</accession>
<dbReference type="EMBL" id="BART01008241">
    <property type="protein sequence ID" value="GAG70773.1"/>
    <property type="molecule type" value="Genomic_DNA"/>
</dbReference>